<dbReference type="EMBL" id="MPUK01000004">
    <property type="protein sequence ID" value="ONH67793.1"/>
    <property type="molecule type" value="Genomic_DNA"/>
</dbReference>
<dbReference type="PANTHER" id="PTHR11709:SF414">
    <property type="entry name" value="ADR239WP"/>
    <property type="match status" value="1"/>
</dbReference>
<dbReference type="CDD" id="cd13886">
    <property type="entry name" value="CuRO_2_MCO_like_1"/>
    <property type="match status" value="1"/>
</dbReference>
<dbReference type="InterPro" id="IPR011707">
    <property type="entry name" value="Cu-oxidase-like_N"/>
</dbReference>
<organism evidence="11 12">
    <name type="scientific">Cyberlindnera fabianii</name>
    <name type="common">Yeast</name>
    <name type="synonym">Hansenula fabianii</name>
    <dbReference type="NCBI Taxonomy" id="36022"/>
    <lineage>
        <taxon>Eukaryota</taxon>
        <taxon>Fungi</taxon>
        <taxon>Dikarya</taxon>
        <taxon>Ascomycota</taxon>
        <taxon>Saccharomycotina</taxon>
        <taxon>Saccharomycetes</taxon>
        <taxon>Phaffomycetales</taxon>
        <taxon>Phaffomycetaceae</taxon>
        <taxon>Cyberlindnera</taxon>
    </lineage>
</organism>
<comment type="similarity">
    <text evidence="1">Belongs to the multicopper oxidase family.</text>
</comment>
<dbReference type="InterPro" id="IPR045087">
    <property type="entry name" value="Cu-oxidase_fam"/>
</dbReference>
<dbReference type="SUPFAM" id="SSF49503">
    <property type="entry name" value="Cupredoxins"/>
    <property type="match status" value="3"/>
</dbReference>
<evidence type="ECO:0000313" key="12">
    <source>
        <dbReference type="Proteomes" id="UP000189513"/>
    </source>
</evidence>
<dbReference type="VEuPathDB" id="FungiDB:BON22_2513"/>
<keyword evidence="6" id="KW-0813">Transport</keyword>
<dbReference type="AlphaFoldDB" id="A0A1V2L7F8"/>
<dbReference type="InterPro" id="IPR002355">
    <property type="entry name" value="Cu_oxidase_Cu_BS"/>
</dbReference>
<evidence type="ECO:0000256" key="2">
    <source>
        <dbReference type="ARBA" id="ARBA00022496"/>
    </source>
</evidence>
<sequence length="680" mass="79037">MTEPQYMRLSLSDDEESVISSVSSRQRRELRKEKLRGHTKSQAYGLIAFLVTIAFLSMTILWGIRSTAGPPVSIFSKDRVVTSAANWRLDTNKEYSIKNQKWNYDASPQVREYHWTITDILAAPDGVVKNMTVINGQFPGPLVQCNAGDTIKVHIKNEGAEPTSIHFHGLFFKNQNYYDGATYINQCEIPPQHEYTMEFKVDEEQWGTYWYHSHYTTQAADGLVGPVVIHSKKEIEALKDMYDEEMVVLVGDHYHARGSEYMEEYLAPDNENAEPVPDNGLIQGANVFDMPDDYYPNTTFLQEESLRHVFKFRPERKYRLRVINVGFFADLDFTIDNHNLTIIEADGTTVHPVTVDVLNIASAQRYSVIVNTNVFDVKRNMFWMHAKLNEYCFDHLNEWLRYDAKAFVLYVSEWDEVEGDYSAKLDTKSEEYQYVRDVFCRELDETLLHPLFHDPPPKDYDENVRLDAWFHIGDWKLDRGQFNDTTYRPWLPSSSLYHIAKNTSETEKHDGNATPMIQSHVPYDDNFLVSVNKPGAVIDVLINNLDDGSHPFHLHGYKFWVMMVGSGNFRFEKYSQIAEKFNATDDLEEGGYFMKRDTIMVPGYKWALVRFVADNPGVWPFHCHIGWHMEAGLLMQFDVLPEEYKKWDYPEQWTELCDIQEKKYTQVFHEVTDATTKGPN</sequence>
<feature type="domain" description="Plastocyanin-like" evidence="8">
    <location>
        <begin position="244"/>
        <end position="391"/>
    </location>
</feature>
<evidence type="ECO:0000256" key="7">
    <source>
        <dbReference type="SAM" id="Phobius"/>
    </source>
</evidence>
<evidence type="ECO:0000259" key="9">
    <source>
        <dbReference type="Pfam" id="PF07731"/>
    </source>
</evidence>
<dbReference type="Proteomes" id="UP000189513">
    <property type="component" value="Unassembled WGS sequence"/>
</dbReference>
<dbReference type="PANTHER" id="PTHR11709">
    <property type="entry name" value="MULTI-COPPER OXIDASE"/>
    <property type="match status" value="1"/>
</dbReference>
<dbReference type="Gene3D" id="2.60.40.420">
    <property type="entry name" value="Cupredoxins - blue copper proteins"/>
    <property type="match status" value="3"/>
</dbReference>
<dbReference type="InterPro" id="IPR008972">
    <property type="entry name" value="Cupredoxin"/>
</dbReference>
<dbReference type="Pfam" id="PF07731">
    <property type="entry name" value="Cu-oxidase_2"/>
    <property type="match status" value="1"/>
</dbReference>
<dbReference type="GO" id="GO:0005507">
    <property type="term" value="F:copper ion binding"/>
    <property type="evidence" value="ECO:0007669"/>
    <property type="project" value="InterPro"/>
</dbReference>
<keyword evidence="2" id="KW-0410">Iron transport</keyword>
<reference evidence="12" key="1">
    <citation type="journal article" date="2017" name="Genome Announc.">
        <title>Genome sequences of Cyberlindnera fabianii 65, Pichia kudriavzevii 129, and Saccharomyces cerevisiae 131 isolated from fermented masau fruits in Zimbabwe.</title>
        <authorList>
            <person name="van Rijswijck I.M.H."/>
            <person name="Derks M.F.L."/>
            <person name="Abee T."/>
            <person name="de Ridder D."/>
            <person name="Smid E.J."/>
        </authorList>
    </citation>
    <scope>NUCLEOTIDE SEQUENCE [LARGE SCALE GENOMIC DNA]</scope>
    <source>
        <strain evidence="12">65</strain>
    </source>
</reference>
<evidence type="ECO:0000313" key="11">
    <source>
        <dbReference type="EMBL" id="ONH67793.1"/>
    </source>
</evidence>
<keyword evidence="4" id="KW-0560">Oxidoreductase</keyword>
<dbReference type="CDD" id="cd13910">
    <property type="entry name" value="CuRO_3_MCO_like_4"/>
    <property type="match status" value="1"/>
</dbReference>
<dbReference type="InterPro" id="IPR001117">
    <property type="entry name" value="Cu-oxidase_2nd"/>
</dbReference>
<evidence type="ECO:0000256" key="6">
    <source>
        <dbReference type="ARBA" id="ARBA00023065"/>
    </source>
</evidence>
<keyword evidence="5" id="KW-0186">Copper</keyword>
<dbReference type="GO" id="GO:0006826">
    <property type="term" value="P:iron ion transport"/>
    <property type="evidence" value="ECO:0007669"/>
    <property type="project" value="UniProtKB-KW"/>
</dbReference>
<proteinExistence type="inferred from homology"/>
<dbReference type="OMA" id="GFWLYHC"/>
<dbReference type="CDD" id="cd13857">
    <property type="entry name" value="CuRO_1_Diphenol_Ox"/>
    <property type="match status" value="1"/>
</dbReference>
<evidence type="ECO:0000256" key="5">
    <source>
        <dbReference type="ARBA" id="ARBA00023008"/>
    </source>
</evidence>
<protein>
    <submittedName>
        <fullName evidence="11">Iron transport multicopper oxidase FET3</fullName>
    </submittedName>
</protein>
<name>A0A1V2L7F8_CYBFA</name>
<feature type="domain" description="Plastocyanin-like" evidence="9">
    <location>
        <begin position="510"/>
        <end position="642"/>
    </location>
</feature>
<feature type="domain" description="Plastocyanin-like" evidence="10">
    <location>
        <begin position="120"/>
        <end position="233"/>
    </location>
</feature>
<dbReference type="Pfam" id="PF07732">
    <property type="entry name" value="Cu-oxidase_3"/>
    <property type="match status" value="1"/>
</dbReference>
<accession>A0A1V2L7F8</accession>
<evidence type="ECO:0000259" key="8">
    <source>
        <dbReference type="Pfam" id="PF00394"/>
    </source>
</evidence>
<dbReference type="InterPro" id="IPR033138">
    <property type="entry name" value="Cu_oxidase_CS"/>
</dbReference>
<evidence type="ECO:0000256" key="1">
    <source>
        <dbReference type="ARBA" id="ARBA00010609"/>
    </source>
</evidence>
<evidence type="ECO:0000259" key="10">
    <source>
        <dbReference type="Pfam" id="PF07732"/>
    </source>
</evidence>
<dbReference type="InterPro" id="IPR011706">
    <property type="entry name" value="Cu-oxidase_C"/>
</dbReference>
<keyword evidence="6" id="KW-0406">Ion transport</keyword>
<dbReference type="PROSITE" id="PS00080">
    <property type="entry name" value="MULTICOPPER_OXIDASE2"/>
    <property type="match status" value="1"/>
</dbReference>
<keyword evidence="7" id="KW-1133">Transmembrane helix</keyword>
<keyword evidence="7" id="KW-0472">Membrane</keyword>
<dbReference type="Pfam" id="PF00394">
    <property type="entry name" value="Cu-oxidase"/>
    <property type="match status" value="1"/>
</dbReference>
<comment type="caution">
    <text evidence="11">The sequence shown here is derived from an EMBL/GenBank/DDBJ whole genome shotgun (WGS) entry which is preliminary data.</text>
</comment>
<dbReference type="STRING" id="36022.A0A1V2L7F8"/>
<keyword evidence="3" id="KW-0479">Metal-binding</keyword>
<dbReference type="GO" id="GO:0016491">
    <property type="term" value="F:oxidoreductase activity"/>
    <property type="evidence" value="ECO:0007669"/>
    <property type="project" value="UniProtKB-KW"/>
</dbReference>
<dbReference type="FunFam" id="2.60.40.420:FF:000045">
    <property type="entry name" value="Laccase 2"/>
    <property type="match status" value="1"/>
</dbReference>
<keyword evidence="7" id="KW-0812">Transmembrane</keyword>
<feature type="transmembrane region" description="Helical" evidence="7">
    <location>
        <begin position="43"/>
        <end position="64"/>
    </location>
</feature>
<dbReference type="PROSITE" id="PS00079">
    <property type="entry name" value="MULTICOPPER_OXIDASE1"/>
    <property type="match status" value="2"/>
</dbReference>
<keyword evidence="12" id="KW-1185">Reference proteome</keyword>
<keyword evidence="2" id="KW-0408">Iron</keyword>
<evidence type="ECO:0000256" key="3">
    <source>
        <dbReference type="ARBA" id="ARBA00022723"/>
    </source>
</evidence>
<gene>
    <name evidence="11" type="ORF">BON22_2513</name>
</gene>
<evidence type="ECO:0000256" key="4">
    <source>
        <dbReference type="ARBA" id="ARBA00023002"/>
    </source>
</evidence>